<keyword evidence="3" id="KW-1185">Reference proteome</keyword>
<name>U5BL48_9BACT</name>
<evidence type="ECO:0000313" key="3">
    <source>
        <dbReference type="Proteomes" id="UP000016843"/>
    </source>
</evidence>
<dbReference type="AlphaFoldDB" id="U5BL48"/>
<gene>
    <name evidence="2" type="ORF">P872_20200</name>
</gene>
<organism evidence="2 3">
    <name type="scientific">Rhodonellum psychrophilum GCM71 = DSM 17998</name>
    <dbReference type="NCBI Taxonomy" id="1123057"/>
    <lineage>
        <taxon>Bacteria</taxon>
        <taxon>Pseudomonadati</taxon>
        <taxon>Bacteroidota</taxon>
        <taxon>Cytophagia</taxon>
        <taxon>Cytophagales</taxon>
        <taxon>Cytophagaceae</taxon>
        <taxon>Rhodonellum</taxon>
    </lineage>
</organism>
<sequence length="94" mass="9833">MPEGMTILFPKMIYQNPPYQPPIMTVGHPSTIEPPWAVESPILAAGFPPIMTVAEPLTMESGGPTHTNESPKTAAGSFPINTVGVPGPTIGPPT</sequence>
<reference evidence="2 3" key="1">
    <citation type="journal article" date="2013" name="Genome Announc.">
        <title>Draft Genome Sequence of the Psychrophilic and Alkaliphilic Rhodonellum psychrophilum Strain GCM71T.</title>
        <authorList>
            <person name="Hauptmann A.L."/>
            <person name="Glaring M.A."/>
            <person name="Hallin P.F."/>
            <person name="Prieme A."/>
            <person name="Stougaard P."/>
        </authorList>
    </citation>
    <scope>NUCLEOTIDE SEQUENCE [LARGE SCALE GENOMIC DNA]</scope>
    <source>
        <strain evidence="2 3">GCM71</strain>
    </source>
</reference>
<feature type="region of interest" description="Disordered" evidence="1">
    <location>
        <begin position="56"/>
        <end position="94"/>
    </location>
</feature>
<protein>
    <submittedName>
        <fullName evidence="2">Uncharacterized protein</fullName>
    </submittedName>
</protein>
<dbReference type="eggNOG" id="ENOG50339DM">
    <property type="taxonomic scope" value="Bacteria"/>
</dbReference>
<dbReference type="EMBL" id="AWXR01000058">
    <property type="protein sequence ID" value="ERM81210.1"/>
    <property type="molecule type" value="Genomic_DNA"/>
</dbReference>
<accession>U5BL48</accession>
<comment type="caution">
    <text evidence="2">The sequence shown here is derived from an EMBL/GenBank/DDBJ whole genome shotgun (WGS) entry which is preliminary data.</text>
</comment>
<evidence type="ECO:0000256" key="1">
    <source>
        <dbReference type="SAM" id="MobiDB-lite"/>
    </source>
</evidence>
<proteinExistence type="predicted"/>
<dbReference type="Proteomes" id="UP000016843">
    <property type="component" value="Unassembled WGS sequence"/>
</dbReference>
<evidence type="ECO:0000313" key="2">
    <source>
        <dbReference type="EMBL" id="ERM81210.1"/>
    </source>
</evidence>